<dbReference type="Gene3D" id="3.40.50.1820">
    <property type="entry name" value="alpha/beta hydrolase"/>
    <property type="match status" value="1"/>
</dbReference>
<dbReference type="InterPro" id="IPR010126">
    <property type="entry name" value="Esterase_phb"/>
</dbReference>
<evidence type="ECO:0000313" key="4">
    <source>
        <dbReference type="Proteomes" id="UP000325255"/>
    </source>
</evidence>
<dbReference type="Proteomes" id="UP000325255">
    <property type="component" value="Unassembled WGS sequence"/>
</dbReference>
<evidence type="ECO:0008006" key="5">
    <source>
        <dbReference type="Google" id="ProtNLM"/>
    </source>
</evidence>
<keyword evidence="2" id="KW-0378">Hydrolase</keyword>
<dbReference type="InterPro" id="IPR050955">
    <property type="entry name" value="Plant_Biomass_Hydrol_Est"/>
</dbReference>
<evidence type="ECO:0000313" key="3">
    <source>
        <dbReference type="EMBL" id="KAA5610808.1"/>
    </source>
</evidence>
<dbReference type="GO" id="GO:0005576">
    <property type="term" value="C:extracellular region"/>
    <property type="evidence" value="ECO:0007669"/>
    <property type="project" value="InterPro"/>
</dbReference>
<proteinExistence type="predicted"/>
<protein>
    <recommendedName>
        <fullName evidence="5">Prolyl oligopeptidase family serine peptidase</fullName>
    </recommendedName>
</protein>
<accession>A0A5M6ITC6</accession>
<evidence type="ECO:0000256" key="1">
    <source>
        <dbReference type="ARBA" id="ARBA00022729"/>
    </source>
</evidence>
<dbReference type="OrthoDB" id="9767239at2"/>
<sequence length="290" mass="29862">MRAGAVLLALLALAGCATGGGRVGVVSGGTTRSYMLVAPPAADDAPRPLVIALHGWLGSPEQMARMSGLSAAAARYGFVVAYPRGEWHAWAMEPASRRGAADAAFLAQVVAEVSAVVPIAPSRIYAVGFSSGGFMAQALACSGRVRLAGLAVVASGLPVPAATGCVPGTGVPFLLIQGSADPIVPMRGIDTQDRRILPTWDTLGFWAARNQCQGLDHAAGAGIRRTIGRACRDGDTEAWIIDGAGHGWPGSSFAYPAFLAGPRATTPDATSILLDFLLRQRAGPNPVRVR</sequence>
<dbReference type="SUPFAM" id="SSF53474">
    <property type="entry name" value="alpha/beta-Hydrolases"/>
    <property type="match status" value="1"/>
</dbReference>
<keyword evidence="4" id="KW-1185">Reference proteome</keyword>
<name>A0A5M6ITC6_9PROT</name>
<comment type="caution">
    <text evidence="3">The sequence shown here is derived from an EMBL/GenBank/DDBJ whole genome shotgun (WGS) entry which is preliminary data.</text>
</comment>
<evidence type="ECO:0000256" key="2">
    <source>
        <dbReference type="ARBA" id="ARBA00022801"/>
    </source>
</evidence>
<reference evidence="3 4" key="1">
    <citation type="submission" date="2019-09" db="EMBL/GenBank/DDBJ databases">
        <title>Genome sequence of Rhodovastum atsumiense, a diverse member of the Acetobacteraceae family of non-sulfur purple photosynthetic bacteria.</title>
        <authorList>
            <person name="Meyer T."/>
            <person name="Kyndt J."/>
        </authorList>
    </citation>
    <scope>NUCLEOTIDE SEQUENCE [LARGE SCALE GENOMIC DNA]</scope>
    <source>
        <strain evidence="3 4">DSM 21279</strain>
    </source>
</reference>
<dbReference type="InterPro" id="IPR029058">
    <property type="entry name" value="AB_hydrolase_fold"/>
</dbReference>
<keyword evidence="1" id="KW-0732">Signal</keyword>
<dbReference type="RefSeq" id="WP_150042077.1">
    <property type="nucleotide sequence ID" value="NZ_OW485601.1"/>
</dbReference>
<dbReference type="AlphaFoldDB" id="A0A5M6ITC6"/>
<dbReference type="Pfam" id="PF10503">
    <property type="entry name" value="Esterase_PHB"/>
    <property type="match status" value="1"/>
</dbReference>
<dbReference type="EMBL" id="VWPK01000027">
    <property type="protein sequence ID" value="KAA5610808.1"/>
    <property type="molecule type" value="Genomic_DNA"/>
</dbReference>
<dbReference type="GO" id="GO:0016787">
    <property type="term" value="F:hydrolase activity"/>
    <property type="evidence" value="ECO:0007669"/>
    <property type="project" value="UniProtKB-KW"/>
</dbReference>
<dbReference type="PANTHER" id="PTHR43037:SF5">
    <property type="entry name" value="FERULOYL ESTERASE"/>
    <property type="match status" value="1"/>
</dbReference>
<gene>
    <name evidence="3" type="ORF">F1189_17155</name>
</gene>
<dbReference type="PROSITE" id="PS51257">
    <property type="entry name" value="PROKAR_LIPOPROTEIN"/>
    <property type="match status" value="1"/>
</dbReference>
<organism evidence="3 4">
    <name type="scientific">Rhodovastum atsumiense</name>
    <dbReference type="NCBI Taxonomy" id="504468"/>
    <lineage>
        <taxon>Bacteria</taxon>
        <taxon>Pseudomonadati</taxon>
        <taxon>Pseudomonadota</taxon>
        <taxon>Alphaproteobacteria</taxon>
        <taxon>Acetobacterales</taxon>
        <taxon>Acetobacteraceae</taxon>
        <taxon>Rhodovastum</taxon>
    </lineage>
</organism>
<dbReference type="PANTHER" id="PTHR43037">
    <property type="entry name" value="UNNAMED PRODUCT-RELATED"/>
    <property type="match status" value="1"/>
</dbReference>